<dbReference type="GO" id="GO:0006633">
    <property type="term" value="P:fatty acid biosynthetic process"/>
    <property type="evidence" value="ECO:0007669"/>
    <property type="project" value="TreeGrafter"/>
</dbReference>
<keyword evidence="3" id="KW-0560">Oxidoreductase</keyword>
<dbReference type="GO" id="GO:0048038">
    <property type="term" value="F:quinone binding"/>
    <property type="evidence" value="ECO:0007669"/>
    <property type="project" value="TreeGrafter"/>
</dbReference>
<name>A0AAV9G4N7_9PEZI</name>
<dbReference type="PANTHER" id="PTHR42760:SF133">
    <property type="entry name" value="3-OXOACYL-[ACYL-CARRIER-PROTEIN] REDUCTASE"/>
    <property type="match status" value="1"/>
</dbReference>
<evidence type="ECO:0000313" key="5">
    <source>
        <dbReference type="Proteomes" id="UP001321760"/>
    </source>
</evidence>
<keyword evidence="5" id="KW-1185">Reference proteome</keyword>
<dbReference type="EMBL" id="MU866034">
    <property type="protein sequence ID" value="KAK4442086.1"/>
    <property type="molecule type" value="Genomic_DNA"/>
</dbReference>
<dbReference type="SUPFAM" id="SSF51735">
    <property type="entry name" value="NAD(P)-binding Rossmann-fold domains"/>
    <property type="match status" value="1"/>
</dbReference>
<reference evidence="4" key="1">
    <citation type="journal article" date="2023" name="Mol. Phylogenet. Evol.">
        <title>Genome-scale phylogeny and comparative genomics of the fungal order Sordariales.</title>
        <authorList>
            <person name="Hensen N."/>
            <person name="Bonometti L."/>
            <person name="Westerberg I."/>
            <person name="Brannstrom I.O."/>
            <person name="Guillou S."/>
            <person name="Cros-Aarteil S."/>
            <person name="Calhoun S."/>
            <person name="Haridas S."/>
            <person name="Kuo A."/>
            <person name="Mondo S."/>
            <person name="Pangilinan J."/>
            <person name="Riley R."/>
            <person name="LaButti K."/>
            <person name="Andreopoulos B."/>
            <person name="Lipzen A."/>
            <person name="Chen C."/>
            <person name="Yan M."/>
            <person name="Daum C."/>
            <person name="Ng V."/>
            <person name="Clum A."/>
            <person name="Steindorff A."/>
            <person name="Ohm R.A."/>
            <person name="Martin F."/>
            <person name="Silar P."/>
            <person name="Natvig D.O."/>
            <person name="Lalanne C."/>
            <person name="Gautier V."/>
            <person name="Ament-Velasquez S.L."/>
            <person name="Kruys A."/>
            <person name="Hutchinson M.I."/>
            <person name="Powell A.J."/>
            <person name="Barry K."/>
            <person name="Miller A.N."/>
            <person name="Grigoriev I.V."/>
            <person name="Debuchy R."/>
            <person name="Gladieux P."/>
            <person name="Hiltunen Thoren M."/>
            <person name="Johannesson H."/>
        </authorList>
    </citation>
    <scope>NUCLEOTIDE SEQUENCE</scope>
    <source>
        <strain evidence="4">PSN243</strain>
    </source>
</reference>
<dbReference type="PRINTS" id="PR00080">
    <property type="entry name" value="SDRFAMILY"/>
</dbReference>
<sequence length="266" mass="27187">MAPDTLSLAGKTAIITGSGRENGIGAAIARALARNGANVVINYVSPSSAARAEKVKSSLEPLGAKVLVVQADVSTPQGAAKLVKDTLDGFATDTIDILVNNAGSGGGQGTIFLDLKPEEVHSAFANNTFSTIYVTQAAVPYMPRGGRIVNVGSIVSRLSTLPGVSVYGASKAAQEFLTRALATEFGASKGITVNTVAPGPTVTDATGWYPDNEMKPDLVAKMAGASKADRMAGTAEEIADAVLLVVSEQARWITGQYVAASGGMTD</sequence>
<dbReference type="PANTHER" id="PTHR42760">
    <property type="entry name" value="SHORT-CHAIN DEHYDROGENASES/REDUCTASES FAMILY MEMBER"/>
    <property type="match status" value="1"/>
</dbReference>
<keyword evidence="2" id="KW-0521">NADP</keyword>
<gene>
    <name evidence="4" type="ORF">QBC34DRAFT_419278</name>
</gene>
<reference evidence="4" key="2">
    <citation type="submission" date="2023-05" db="EMBL/GenBank/DDBJ databases">
        <authorList>
            <consortium name="Lawrence Berkeley National Laboratory"/>
            <person name="Steindorff A."/>
            <person name="Hensen N."/>
            <person name="Bonometti L."/>
            <person name="Westerberg I."/>
            <person name="Brannstrom I.O."/>
            <person name="Guillou S."/>
            <person name="Cros-Aarteil S."/>
            <person name="Calhoun S."/>
            <person name="Haridas S."/>
            <person name="Kuo A."/>
            <person name="Mondo S."/>
            <person name="Pangilinan J."/>
            <person name="Riley R."/>
            <person name="Labutti K."/>
            <person name="Andreopoulos B."/>
            <person name="Lipzen A."/>
            <person name="Chen C."/>
            <person name="Yanf M."/>
            <person name="Daum C."/>
            <person name="Ng V."/>
            <person name="Clum A."/>
            <person name="Ohm R."/>
            <person name="Martin F."/>
            <person name="Silar P."/>
            <person name="Natvig D."/>
            <person name="Lalanne C."/>
            <person name="Gautier V."/>
            <person name="Ament-Velasquez S.L."/>
            <person name="Kruys A."/>
            <person name="Hutchinson M.I."/>
            <person name="Powell A.J."/>
            <person name="Barry K."/>
            <person name="Miller A.N."/>
            <person name="Grigoriev I.V."/>
            <person name="Debuchy R."/>
            <person name="Gladieux P."/>
            <person name="Thoren M.H."/>
            <person name="Johannesson H."/>
        </authorList>
    </citation>
    <scope>NUCLEOTIDE SEQUENCE</scope>
    <source>
        <strain evidence="4">PSN243</strain>
    </source>
</reference>
<dbReference type="FunFam" id="3.40.50.720:FF:000084">
    <property type="entry name" value="Short-chain dehydrogenase reductase"/>
    <property type="match status" value="1"/>
</dbReference>
<dbReference type="Proteomes" id="UP001321760">
    <property type="component" value="Unassembled WGS sequence"/>
</dbReference>
<evidence type="ECO:0000313" key="4">
    <source>
        <dbReference type="EMBL" id="KAK4442086.1"/>
    </source>
</evidence>
<evidence type="ECO:0000256" key="3">
    <source>
        <dbReference type="ARBA" id="ARBA00023002"/>
    </source>
</evidence>
<dbReference type="PRINTS" id="PR00081">
    <property type="entry name" value="GDHRDH"/>
</dbReference>
<dbReference type="GO" id="GO:0016616">
    <property type="term" value="F:oxidoreductase activity, acting on the CH-OH group of donors, NAD or NADP as acceptor"/>
    <property type="evidence" value="ECO:0007669"/>
    <property type="project" value="TreeGrafter"/>
</dbReference>
<evidence type="ECO:0000256" key="2">
    <source>
        <dbReference type="ARBA" id="ARBA00022857"/>
    </source>
</evidence>
<comment type="similarity">
    <text evidence="1">Belongs to the short-chain dehydrogenases/reductases (SDR) family.</text>
</comment>
<protein>
    <submittedName>
        <fullName evidence="4">Uncharacterized protein</fullName>
    </submittedName>
</protein>
<dbReference type="InterPro" id="IPR002347">
    <property type="entry name" value="SDR_fam"/>
</dbReference>
<dbReference type="CDD" id="cd05233">
    <property type="entry name" value="SDR_c"/>
    <property type="match status" value="1"/>
</dbReference>
<accession>A0AAV9G4N7</accession>
<dbReference type="AlphaFoldDB" id="A0AAV9G4N7"/>
<comment type="caution">
    <text evidence="4">The sequence shown here is derived from an EMBL/GenBank/DDBJ whole genome shotgun (WGS) entry which is preliminary data.</text>
</comment>
<proteinExistence type="inferred from homology"/>
<dbReference type="InterPro" id="IPR036291">
    <property type="entry name" value="NAD(P)-bd_dom_sf"/>
</dbReference>
<evidence type="ECO:0000256" key="1">
    <source>
        <dbReference type="ARBA" id="ARBA00006484"/>
    </source>
</evidence>
<dbReference type="Pfam" id="PF13561">
    <property type="entry name" value="adh_short_C2"/>
    <property type="match status" value="1"/>
</dbReference>
<dbReference type="Gene3D" id="3.40.50.720">
    <property type="entry name" value="NAD(P)-binding Rossmann-like Domain"/>
    <property type="match status" value="1"/>
</dbReference>
<organism evidence="4 5">
    <name type="scientific">Podospora aff. communis PSN243</name>
    <dbReference type="NCBI Taxonomy" id="3040156"/>
    <lineage>
        <taxon>Eukaryota</taxon>
        <taxon>Fungi</taxon>
        <taxon>Dikarya</taxon>
        <taxon>Ascomycota</taxon>
        <taxon>Pezizomycotina</taxon>
        <taxon>Sordariomycetes</taxon>
        <taxon>Sordariomycetidae</taxon>
        <taxon>Sordariales</taxon>
        <taxon>Podosporaceae</taxon>
        <taxon>Podospora</taxon>
    </lineage>
</organism>